<dbReference type="Proteomes" id="UP000284990">
    <property type="component" value="Unassembled WGS sequence"/>
</dbReference>
<comment type="caution">
    <text evidence="1">The sequence shown here is derived from an EMBL/GenBank/DDBJ whole genome shotgun (WGS) entry which is preliminary data.</text>
</comment>
<reference evidence="1 2" key="1">
    <citation type="submission" date="2018-08" db="EMBL/GenBank/DDBJ databases">
        <title>A genome reference for cultivated species of the human gut microbiota.</title>
        <authorList>
            <person name="Zou Y."/>
            <person name="Xue W."/>
            <person name="Luo G."/>
        </authorList>
    </citation>
    <scope>NUCLEOTIDE SEQUENCE [LARGE SCALE GENOMIC DNA]</scope>
    <source>
        <strain evidence="1 2">AM42-23AC</strain>
    </source>
</reference>
<evidence type="ECO:0000313" key="2">
    <source>
        <dbReference type="Proteomes" id="UP000284990"/>
    </source>
</evidence>
<dbReference type="EMBL" id="QSFW01000013">
    <property type="protein sequence ID" value="RHA87029.1"/>
    <property type="molecule type" value="Genomic_DNA"/>
</dbReference>
<name>A0AA92V301_9BACT</name>
<protein>
    <submittedName>
        <fullName evidence="1">Uncharacterized protein</fullName>
    </submittedName>
</protein>
<accession>A0AA92V301</accession>
<evidence type="ECO:0000313" key="1">
    <source>
        <dbReference type="EMBL" id="RHA87029.1"/>
    </source>
</evidence>
<proteinExistence type="predicted"/>
<dbReference type="AlphaFoldDB" id="A0AA92V301"/>
<sequence>MMLLNITKNIIKIGMILTSISILGCCKSKSQHILLPIDNVKYFMLDVNNDTTTIIEKKGLYSREVLKFYRDHDNVFTSDYGGDKELLMSVTQLSDSIYTGGRFRRHRILIQKESLNLYSTSIFNIDIKQVPVITIFYDKAYNVKAIRNWLVYTTYKP</sequence>
<organism evidence="1 2">
    <name type="scientific">Segatella copri</name>
    <dbReference type="NCBI Taxonomy" id="165179"/>
    <lineage>
        <taxon>Bacteria</taxon>
        <taxon>Pseudomonadati</taxon>
        <taxon>Bacteroidota</taxon>
        <taxon>Bacteroidia</taxon>
        <taxon>Bacteroidales</taxon>
        <taxon>Prevotellaceae</taxon>
        <taxon>Segatella</taxon>
    </lineage>
</organism>
<gene>
    <name evidence="1" type="ORF">DW916_07545</name>
</gene>